<dbReference type="OrthoDB" id="2154253at2759"/>
<dbReference type="AlphaFoldDB" id="A0A9W9GIK9"/>
<keyword evidence="15" id="KW-0175">Coiled coil</keyword>
<keyword evidence="9 14" id="KW-0472">Membrane</keyword>
<gene>
    <name evidence="16" type="ORF">N7515_010319</name>
</gene>
<keyword evidence="7" id="KW-1133">Transmembrane helix</keyword>
<evidence type="ECO:0000256" key="10">
    <source>
        <dbReference type="ARBA" id="ARBA00042705"/>
    </source>
</evidence>
<evidence type="ECO:0000256" key="7">
    <source>
        <dbReference type="ARBA" id="ARBA00022989"/>
    </source>
</evidence>
<evidence type="ECO:0000256" key="8">
    <source>
        <dbReference type="ARBA" id="ARBA00023128"/>
    </source>
</evidence>
<evidence type="ECO:0000313" key="16">
    <source>
        <dbReference type="EMBL" id="KAJ5120931.1"/>
    </source>
</evidence>
<dbReference type="InterPro" id="IPR023392">
    <property type="entry name" value="Tom20_dom_sf"/>
</dbReference>
<evidence type="ECO:0000256" key="15">
    <source>
        <dbReference type="SAM" id="Coils"/>
    </source>
</evidence>
<evidence type="ECO:0000256" key="6">
    <source>
        <dbReference type="ARBA" id="ARBA00022927"/>
    </source>
</evidence>
<dbReference type="SUPFAM" id="SSF47157">
    <property type="entry name" value="Mitochondrial import receptor subunit Tom20"/>
    <property type="match status" value="1"/>
</dbReference>
<dbReference type="GO" id="GO:0030150">
    <property type="term" value="P:protein import into mitochondrial matrix"/>
    <property type="evidence" value="ECO:0007669"/>
    <property type="project" value="TreeGrafter"/>
</dbReference>
<evidence type="ECO:0000256" key="13">
    <source>
        <dbReference type="ARBA" id="ARBA00080405"/>
    </source>
</evidence>
<dbReference type="InterPro" id="IPR002056">
    <property type="entry name" value="MAS20"/>
</dbReference>
<proteinExistence type="inferred from homology"/>
<dbReference type="EMBL" id="JAPQKL010000008">
    <property type="protein sequence ID" value="KAJ5120931.1"/>
    <property type="molecule type" value="Genomic_DNA"/>
</dbReference>
<reference evidence="16" key="1">
    <citation type="submission" date="2022-11" db="EMBL/GenBank/DDBJ databases">
        <authorList>
            <person name="Petersen C."/>
        </authorList>
    </citation>
    <scope>NUCLEOTIDE SEQUENCE</scope>
    <source>
        <strain evidence="16">IBT 22155</strain>
    </source>
</reference>
<dbReference type="Proteomes" id="UP001149079">
    <property type="component" value="Unassembled WGS sequence"/>
</dbReference>
<evidence type="ECO:0000256" key="5">
    <source>
        <dbReference type="ARBA" id="ARBA00022787"/>
    </source>
</evidence>
<keyword evidence="5 14" id="KW-1000">Mitochondrion outer membrane</keyword>
<dbReference type="GO" id="GO:0006886">
    <property type="term" value="P:intracellular protein transport"/>
    <property type="evidence" value="ECO:0007669"/>
    <property type="project" value="InterPro"/>
</dbReference>
<dbReference type="FunFam" id="1.20.960.10:FF:000002">
    <property type="entry name" value="Mitochondrial import receptor subunit TOM20"/>
    <property type="match status" value="1"/>
</dbReference>
<evidence type="ECO:0000256" key="14">
    <source>
        <dbReference type="PIRNR" id="PIRNR037707"/>
    </source>
</evidence>
<evidence type="ECO:0000256" key="1">
    <source>
        <dbReference type="ARBA" id="ARBA00004572"/>
    </source>
</evidence>
<keyword evidence="3" id="KW-0813">Transport</keyword>
<dbReference type="GeneID" id="81410233"/>
<dbReference type="RefSeq" id="XP_056517435.1">
    <property type="nucleotide sequence ID" value="XM_056671062.1"/>
</dbReference>
<organism evidence="16 17">
    <name type="scientific">Penicillium bovifimosum</name>
    <dbReference type="NCBI Taxonomy" id="126998"/>
    <lineage>
        <taxon>Eukaryota</taxon>
        <taxon>Fungi</taxon>
        <taxon>Dikarya</taxon>
        <taxon>Ascomycota</taxon>
        <taxon>Pezizomycotina</taxon>
        <taxon>Eurotiomycetes</taxon>
        <taxon>Eurotiomycetidae</taxon>
        <taxon>Eurotiales</taxon>
        <taxon>Aspergillaceae</taxon>
        <taxon>Penicillium</taxon>
    </lineage>
</organism>
<dbReference type="PANTHER" id="PTHR12430">
    <property type="entry name" value="MITOCHONDRIAL IMPORT RECEPTOR SUBUNIT TOM20"/>
    <property type="match status" value="1"/>
</dbReference>
<dbReference type="Gene3D" id="1.20.960.10">
    <property type="entry name" value="Mitochondrial outer membrane translocase complex, subunit Tom20 domain"/>
    <property type="match status" value="1"/>
</dbReference>
<accession>A0A9W9GIK9</accession>
<dbReference type="PRINTS" id="PR00351">
    <property type="entry name" value="OM20RECEPTOR"/>
</dbReference>
<dbReference type="GO" id="GO:0030943">
    <property type="term" value="F:mitochondrion targeting sequence binding"/>
    <property type="evidence" value="ECO:0007669"/>
    <property type="project" value="TreeGrafter"/>
</dbReference>
<evidence type="ECO:0000256" key="12">
    <source>
        <dbReference type="ARBA" id="ARBA00073975"/>
    </source>
</evidence>
<evidence type="ECO:0000313" key="17">
    <source>
        <dbReference type="Proteomes" id="UP001149079"/>
    </source>
</evidence>
<keyword evidence="6" id="KW-0653">Protein transport</keyword>
<dbReference type="GO" id="GO:0006605">
    <property type="term" value="P:protein targeting"/>
    <property type="evidence" value="ECO:0007669"/>
    <property type="project" value="InterPro"/>
</dbReference>
<comment type="similarity">
    <text evidence="2 14">Belongs to the Tom20 family.</text>
</comment>
<comment type="caution">
    <text evidence="16">The sequence shown here is derived from an EMBL/GenBank/DDBJ whole genome shotgun (WGS) entry which is preliminary data.</text>
</comment>
<comment type="subcellular location">
    <subcellularLocation>
        <location evidence="1">Mitochondrion outer membrane</location>
        <topology evidence="1">Single-pass membrane protein</topology>
    </subcellularLocation>
</comment>
<feature type="coiled-coil region" evidence="15">
    <location>
        <begin position="35"/>
        <end position="74"/>
    </location>
</feature>
<dbReference type="GO" id="GO:0008320">
    <property type="term" value="F:protein transmembrane transporter activity"/>
    <property type="evidence" value="ECO:0007669"/>
    <property type="project" value="TreeGrafter"/>
</dbReference>
<dbReference type="Pfam" id="PF02064">
    <property type="entry name" value="MAS20"/>
    <property type="match status" value="1"/>
</dbReference>
<keyword evidence="17" id="KW-1185">Reference proteome</keyword>
<sequence>MAFRNTAIVAGTILTGVLAYAVYFDHKRQSDPAFRKSLKKNNKKVEQTVKQEAEAGAAARIADLKNALEQVKRNGELPTDLEEKESFFMTQVALGESLCASEGSQVEAAIAFWKALKVYPQPQDLIGIYDKTVPKATLEILAELIALDGGHAAGPKASTDDNIE</sequence>
<keyword evidence="4" id="KW-0812">Transmembrane</keyword>
<reference evidence="16" key="2">
    <citation type="journal article" date="2023" name="IMA Fungus">
        <title>Comparative genomic study of the Penicillium genus elucidates a diverse pangenome and 15 lateral gene transfer events.</title>
        <authorList>
            <person name="Petersen C."/>
            <person name="Sorensen T."/>
            <person name="Nielsen M.R."/>
            <person name="Sondergaard T.E."/>
            <person name="Sorensen J.L."/>
            <person name="Fitzpatrick D.A."/>
            <person name="Frisvad J.C."/>
            <person name="Nielsen K.L."/>
        </authorList>
    </citation>
    <scope>NUCLEOTIDE SEQUENCE</scope>
    <source>
        <strain evidence="16">IBT 22155</strain>
    </source>
</reference>
<dbReference type="PIRSF" id="PIRSF037707">
    <property type="entry name" value="MAS20_rcpt"/>
    <property type="match status" value="1"/>
</dbReference>
<keyword evidence="16" id="KW-0675">Receptor</keyword>
<evidence type="ECO:0000256" key="4">
    <source>
        <dbReference type="ARBA" id="ARBA00022692"/>
    </source>
</evidence>
<keyword evidence="8 14" id="KW-0496">Mitochondrion</keyword>
<dbReference type="GO" id="GO:0005742">
    <property type="term" value="C:mitochondrial outer membrane translocase complex"/>
    <property type="evidence" value="ECO:0007669"/>
    <property type="project" value="UniProtKB-UniRule"/>
</dbReference>
<evidence type="ECO:0000256" key="9">
    <source>
        <dbReference type="ARBA" id="ARBA00023136"/>
    </source>
</evidence>
<evidence type="ECO:0000256" key="11">
    <source>
        <dbReference type="ARBA" id="ARBA00068548"/>
    </source>
</evidence>
<evidence type="ECO:0000256" key="2">
    <source>
        <dbReference type="ARBA" id="ARBA00005792"/>
    </source>
</evidence>
<dbReference type="PANTHER" id="PTHR12430:SF0">
    <property type="entry name" value="TRANSLOCASE OF OUTER MITOCHONDRIAL MEMBRANE 20"/>
    <property type="match status" value="1"/>
</dbReference>
<name>A0A9W9GIK9_9EURO</name>
<evidence type="ECO:0000256" key="3">
    <source>
        <dbReference type="ARBA" id="ARBA00022448"/>
    </source>
</evidence>
<dbReference type="GO" id="GO:0016031">
    <property type="term" value="P:tRNA import into mitochondrion"/>
    <property type="evidence" value="ECO:0007669"/>
    <property type="project" value="TreeGrafter"/>
</dbReference>
<protein>
    <recommendedName>
        <fullName evidence="11">Mitochondrial import receptor subunit TOM20</fullName>
    </recommendedName>
    <alternativeName>
        <fullName evidence="10">Mitochondrial 20 kDa outer membrane protein</fullName>
    </alternativeName>
    <alternativeName>
        <fullName evidence="12">Mitochondrial import receptor subunit tom20</fullName>
    </alternativeName>
    <alternativeName>
        <fullName evidence="13">Translocase of outer membrane 20 kDa subunit</fullName>
    </alternativeName>
</protein>